<dbReference type="EMBL" id="MEHJ01000001">
    <property type="protein sequence ID" value="OEJ25412.1"/>
    <property type="molecule type" value="Genomic_DNA"/>
</dbReference>
<sequence length="379" mass="41816">MITWTAEQREFRDLMVPLADELNEGHIEWDEKEEFPYDKWKTIQRSGLLAVPFREEWGGRGQSLPTTMYALEGLGYHSRDAGLNFSASTQIVSTGIPLQRFGSKALKDRYLPRILDGSLIGAHAITEPDHGSDATNIQSVAVKDGDDYVINGSKMFISNATIADVFLLYVRTGEAGSPLGISVFLVERDTPGLSVGPNIRKMGLHSSPLAEVFFDELRVPASNMLGSEGAGFLILDYVMKREILFSFSINLGEMQHRLERVVAYARSREQFGRPIGKFQGVSHKIADMKIAVETARKWLYDTAEKVVANKDSTIDVAATKITVSEANKATALTALQIFGGYGYLTEHGIEKDVRNALAGTIYSGTSEIQRNRIASMLGL</sequence>
<evidence type="ECO:0000256" key="5">
    <source>
        <dbReference type="ARBA" id="ARBA00023002"/>
    </source>
</evidence>
<dbReference type="GO" id="GO:0050660">
    <property type="term" value="F:flavin adenine dinucleotide binding"/>
    <property type="evidence" value="ECO:0007669"/>
    <property type="project" value="InterPro"/>
</dbReference>
<evidence type="ECO:0000259" key="7">
    <source>
        <dbReference type="Pfam" id="PF00441"/>
    </source>
</evidence>
<evidence type="ECO:0000313" key="11">
    <source>
        <dbReference type="Proteomes" id="UP000095759"/>
    </source>
</evidence>
<dbReference type="PANTHER" id="PTHR43884:SF12">
    <property type="entry name" value="ISOVALERYL-COA DEHYDROGENASE, MITOCHONDRIAL-RELATED"/>
    <property type="match status" value="1"/>
</dbReference>
<evidence type="ECO:0000259" key="8">
    <source>
        <dbReference type="Pfam" id="PF02770"/>
    </source>
</evidence>
<dbReference type="Gene3D" id="1.20.140.10">
    <property type="entry name" value="Butyryl-CoA Dehydrogenase, subunit A, domain 3"/>
    <property type="match status" value="1"/>
</dbReference>
<dbReference type="InterPro" id="IPR036250">
    <property type="entry name" value="AcylCo_DH-like_C"/>
</dbReference>
<comment type="caution">
    <text evidence="10">The sequence shown here is derived from an EMBL/GenBank/DDBJ whole genome shotgun (WGS) entry which is preliminary data.</text>
</comment>
<organism evidence="10 11">
    <name type="scientific">Streptomyces agglomeratus</name>
    <dbReference type="NCBI Taxonomy" id="285458"/>
    <lineage>
        <taxon>Bacteria</taxon>
        <taxon>Bacillati</taxon>
        <taxon>Actinomycetota</taxon>
        <taxon>Actinomycetes</taxon>
        <taxon>Kitasatosporales</taxon>
        <taxon>Streptomycetaceae</taxon>
        <taxon>Streptomyces</taxon>
    </lineage>
</organism>
<dbReference type="InterPro" id="IPR009100">
    <property type="entry name" value="AcylCoA_DH/oxidase_NM_dom_sf"/>
</dbReference>
<dbReference type="Gene3D" id="2.40.110.10">
    <property type="entry name" value="Butyryl-CoA Dehydrogenase, subunit A, domain 2"/>
    <property type="match status" value="1"/>
</dbReference>
<dbReference type="PROSITE" id="PS00073">
    <property type="entry name" value="ACYL_COA_DH_2"/>
    <property type="match status" value="1"/>
</dbReference>
<dbReference type="RefSeq" id="WP_069927342.1">
    <property type="nucleotide sequence ID" value="NZ_MEHI01000001.1"/>
</dbReference>
<dbReference type="InterPro" id="IPR006089">
    <property type="entry name" value="Acyl-CoA_DH_CS"/>
</dbReference>
<dbReference type="InterPro" id="IPR006091">
    <property type="entry name" value="Acyl-CoA_Oxase/DH_mid-dom"/>
</dbReference>
<keyword evidence="4 6" id="KW-0274">FAD</keyword>
<dbReference type="STRING" id="285458.BGM19_22935"/>
<dbReference type="InterPro" id="IPR013786">
    <property type="entry name" value="AcylCoA_DH/ox_N"/>
</dbReference>
<dbReference type="OrthoDB" id="8876745at2"/>
<gene>
    <name evidence="10" type="ORF">AS594_13875</name>
</gene>
<keyword evidence="5 6" id="KW-0560">Oxidoreductase</keyword>
<keyword evidence="11" id="KW-1185">Reference proteome</keyword>
<proteinExistence type="inferred from homology"/>
<dbReference type="Pfam" id="PF00441">
    <property type="entry name" value="Acyl-CoA_dh_1"/>
    <property type="match status" value="1"/>
</dbReference>
<dbReference type="Proteomes" id="UP000095759">
    <property type="component" value="Unassembled WGS sequence"/>
</dbReference>
<dbReference type="Pfam" id="PF02770">
    <property type="entry name" value="Acyl-CoA_dh_M"/>
    <property type="match status" value="1"/>
</dbReference>
<dbReference type="SUPFAM" id="SSF56645">
    <property type="entry name" value="Acyl-CoA dehydrogenase NM domain-like"/>
    <property type="match status" value="1"/>
</dbReference>
<evidence type="ECO:0000313" key="10">
    <source>
        <dbReference type="EMBL" id="OEJ25412.1"/>
    </source>
</evidence>
<feature type="domain" description="Acyl-CoA oxidase/dehydrogenase middle" evidence="8">
    <location>
        <begin position="122"/>
        <end position="216"/>
    </location>
</feature>
<dbReference type="InterPro" id="IPR037069">
    <property type="entry name" value="AcylCoA_DH/ox_N_sf"/>
</dbReference>
<comment type="similarity">
    <text evidence="2 6">Belongs to the acyl-CoA dehydrogenase family.</text>
</comment>
<keyword evidence="3 6" id="KW-0285">Flavoprotein</keyword>
<evidence type="ECO:0000256" key="3">
    <source>
        <dbReference type="ARBA" id="ARBA00022630"/>
    </source>
</evidence>
<dbReference type="PANTHER" id="PTHR43884">
    <property type="entry name" value="ACYL-COA DEHYDROGENASE"/>
    <property type="match status" value="1"/>
</dbReference>
<protein>
    <submittedName>
        <fullName evidence="10">Acyl-CoA dehydrogenase</fullName>
    </submittedName>
</protein>
<reference evidence="10 11" key="1">
    <citation type="submission" date="2016-08" db="EMBL/GenBank/DDBJ databases">
        <title>Complete genome sequence of Streptomyces agglomeratus strain 6-3-2, a novel anti-MRSA actinomycete isolated from Wuli of Tebit, China.</title>
        <authorList>
            <person name="Chen X."/>
        </authorList>
    </citation>
    <scope>NUCLEOTIDE SEQUENCE [LARGE SCALE GENOMIC DNA]</scope>
    <source>
        <strain evidence="10 11">6-3-2</strain>
    </source>
</reference>
<dbReference type="SUPFAM" id="SSF47203">
    <property type="entry name" value="Acyl-CoA dehydrogenase C-terminal domain-like"/>
    <property type="match status" value="1"/>
</dbReference>
<dbReference type="InterPro" id="IPR009075">
    <property type="entry name" value="AcylCo_DH/oxidase_C"/>
</dbReference>
<evidence type="ECO:0000256" key="6">
    <source>
        <dbReference type="RuleBase" id="RU362125"/>
    </source>
</evidence>
<dbReference type="Gene3D" id="1.10.540.10">
    <property type="entry name" value="Acyl-CoA dehydrogenase/oxidase, N-terminal domain"/>
    <property type="match status" value="1"/>
</dbReference>
<dbReference type="Pfam" id="PF02771">
    <property type="entry name" value="Acyl-CoA_dh_N"/>
    <property type="match status" value="1"/>
</dbReference>
<dbReference type="FunFam" id="2.40.110.10:FF:000002">
    <property type="entry name" value="Acyl-CoA dehydrogenase fadE12"/>
    <property type="match status" value="1"/>
</dbReference>
<evidence type="ECO:0000259" key="9">
    <source>
        <dbReference type="Pfam" id="PF02771"/>
    </source>
</evidence>
<name>A0A1E5P799_9ACTN</name>
<dbReference type="GO" id="GO:0003995">
    <property type="term" value="F:acyl-CoA dehydrogenase activity"/>
    <property type="evidence" value="ECO:0007669"/>
    <property type="project" value="InterPro"/>
</dbReference>
<feature type="domain" description="Acyl-CoA dehydrogenase/oxidase N-terminal" evidence="9">
    <location>
        <begin position="5"/>
        <end position="117"/>
    </location>
</feature>
<evidence type="ECO:0000256" key="4">
    <source>
        <dbReference type="ARBA" id="ARBA00022827"/>
    </source>
</evidence>
<dbReference type="AlphaFoldDB" id="A0A1E5P799"/>
<accession>A0A1E5P799</accession>
<feature type="domain" description="Acyl-CoA dehydrogenase/oxidase C-terminal" evidence="7">
    <location>
        <begin position="231"/>
        <end position="375"/>
    </location>
</feature>
<dbReference type="InterPro" id="IPR046373">
    <property type="entry name" value="Acyl-CoA_Oxase/DH_mid-dom_sf"/>
</dbReference>
<evidence type="ECO:0000256" key="2">
    <source>
        <dbReference type="ARBA" id="ARBA00009347"/>
    </source>
</evidence>
<comment type="cofactor">
    <cofactor evidence="1 6">
        <name>FAD</name>
        <dbReference type="ChEBI" id="CHEBI:57692"/>
    </cofactor>
</comment>
<evidence type="ECO:0000256" key="1">
    <source>
        <dbReference type="ARBA" id="ARBA00001974"/>
    </source>
</evidence>